<dbReference type="AntiFam" id="ANF00205">
    <property type="entry name" value="Shadow ORF (opposite nemA)"/>
</dbReference>
<gene>
    <name evidence="1" type="ORF">SDC9_80335</name>
</gene>
<comment type="caution">
    <text evidence="1">The sequence shown here is derived from an EMBL/GenBank/DDBJ whole genome shotgun (WGS) entry which is preliminary data.</text>
</comment>
<organism evidence="1">
    <name type="scientific">bioreactor metagenome</name>
    <dbReference type="NCBI Taxonomy" id="1076179"/>
    <lineage>
        <taxon>unclassified sequences</taxon>
        <taxon>metagenomes</taxon>
        <taxon>ecological metagenomes</taxon>
    </lineage>
</organism>
<accession>A0A644YZH0</accession>
<evidence type="ECO:0000313" key="1">
    <source>
        <dbReference type="EMBL" id="MPM33757.1"/>
    </source>
</evidence>
<protein>
    <submittedName>
        <fullName evidence="1">Uncharacterized protein</fullName>
    </submittedName>
</protein>
<reference evidence="1" key="1">
    <citation type="submission" date="2019-08" db="EMBL/GenBank/DDBJ databases">
        <authorList>
            <person name="Kucharzyk K."/>
            <person name="Murdoch R.W."/>
            <person name="Higgins S."/>
            <person name="Loffler F."/>
        </authorList>
    </citation>
    <scope>NUCLEOTIDE SEQUENCE</scope>
</reference>
<name>A0A644YZH0_9ZZZZ</name>
<sequence length="292" mass="31440">MALELLVVGKIHPLIKIHGGMIPVPGIVAAHIRVQRVVPGLFQQRCDPESLRHIPTDFRELLAGKRALSPALHKALCGVTHDHREILPAGPLDPLHNLHRHADAVFKTSAVLIGAPVAAFHGELIDQVPLVHGVDFHAVKTGVLGDESGSAHRPDNGLNFLGGNCPADDIRLPAVRDLGRGNGEGPGWDAVGHPAESGGYLKKYFRSVSMYPFGELFGRPFEQNGIKGGTGHRSRCMTLHRVFRITHSGNEQSHAALCAFNIEVDAALGKGTLGVCQSSRAHGRHNEAVLYR</sequence>
<dbReference type="EMBL" id="VSSQ01006754">
    <property type="protein sequence ID" value="MPM33757.1"/>
    <property type="molecule type" value="Genomic_DNA"/>
</dbReference>
<dbReference type="AlphaFoldDB" id="A0A644YZH0"/>
<proteinExistence type="predicted"/>